<dbReference type="SMART" id="SM00388">
    <property type="entry name" value="HisKA"/>
    <property type="match status" value="1"/>
</dbReference>
<proteinExistence type="predicted"/>
<keyword evidence="4" id="KW-0808">Transferase</keyword>
<dbReference type="EC" id="2.7.13.3" evidence="2"/>
<dbReference type="Pfam" id="PF00512">
    <property type="entry name" value="HisKA"/>
    <property type="match status" value="1"/>
</dbReference>
<accession>A0ABX8TDT5</accession>
<feature type="domain" description="Histidine kinase" evidence="10">
    <location>
        <begin position="275"/>
        <end position="489"/>
    </location>
</feature>
<keyword evidence="9" id="KW-1133">Transmembrane helix</keyword>
<feature type="transmembrane region" description="Helical" evidence="9">
    <location>
        <begin position="25"/>
        <end position="42"/>
    </location>
</feature>
<evidence type="ECO:0000256" key="2">
    <source>
        <dbReference type="ARBA" id="ARBA00012438"/>
    </source>
</evidence>
<feature type="transmembrane region" description="Helical" evidence="9">
    <location>
        <begin position="96"/>
        <end position="114"/>
    </location>
</feature>
<sequence length="494" mass="53355">MTQVRSARPAGPRRLWVDPLVRQPWWHGVLIATTSVGVAVLVRHSLEASWHFYFLPLLPAVMATALLAGRWSVALAIGLAVVANVMQVRGVSDQDIAVNSILFALISWGIAEVCQRLTQALRQSGRISHDLFVREAVLDTILTSAPIVTLDRQGHIRRITPVAAELLAVAPDAAANRPFSAFVSGFDPALLDKVGKGGILDPPPPRRWTAARPDGSVASLIIRADILPDDIEPEHAVLSLADQTQAEAVKDRGHDLALHLKRTWRLNSLGEMAATLAHELNQPLGAATVYLQAGRNALKQTGVEDDNAAEAFQLATSQLLRAGEIIRRMRDQITTGAHDLAEQRVSCLVEELAPVFTMISRDADVAIRLDIQDEDDHVLIDRIQIQQALSNLVRNAVEAVSNQHEGLVAVIGRSVQGQGYELTVEDNGPGIPKDRLDVLFQPMMTTKAGGMGLGLSVTRSIIESHGGQIIVGRSASGGASFSFRLPPITEFEAA</sequence>
<evidence type="ECO:0000256" key="8">
    <source>
        <dbReference type="ARBA" id="ARBA00023012"/>
    </source>
</evidence>
<evidence type="ECO:0000256" key="9">
    <source>
        <dbReference type="SAM" id="Phobius"/>
    </source>
</evidence>
<feature type="transmembrane region" description="Helical" evidence="9">
    <location>
        <begin position="54"/>
        <end position="84"/>
    </location>
</feature>
<evidence type="ECO:0000259" key="10">
    <source>
        <dbReference type="PROSITE" id="PS50109"/>
    </source>
</evidence>
<dbReference type="EMBL" id="CP080034">
    <property type="protein sequence ID" value="QYC09351.1"/>
    <property type="molecule type" value="Genomic_DNA"/>
</dbReference>
<organism evidence="11 12">
    <name type="scientific">Brevundimonas nasdae</name>
    <dbReference type="NCBI Taxonomy" id="172043"/>
    <lineage>
        <taxon>Bacteria</taxon>
        <taxon>Pseudomonadati</taxon>
        <taxon>Pseudomonadota</taxon>
        <taxon>Alphaproteobacteria</taxon>
        <taxon>Caulobacterales</taxon>
        <taxon>Caulobacteraceae</taxon>
        <taxon>Brevundimonas</taxon>
    </lineage>
</organism>
<evidence type="ECO:0000256" key="7">
    <source>
        <dbReference type="ARBA" id="ARBA00022840"/>
    </source>
</evidence>
<keyword evidence="7" id="KW-0067">ATP-binding</keyword>
<protein>
    <recommendedName>
        <fullName evidence="2">histidine kinase</fullName>
        <ecNumber evidence="2">2.7.13.3</ecNumber>
    </recommendedName>
</protein>
<gene>
    <name evidence="11" type="ORF">KWG56_12140</name>
</gene>
<dbReference type="PANTHER" id="PTHR43065">
    <property type="entry name" value="SENSOR HISTIDINE KINASE"/>
    <property type="match status" value="1"/>
</dbReference>
<dbReference type="InterPro" id="IPR005467">
    <property type="entry name" value="His_kinase_dom"/>
</dbReference>
<keyword evidence="5" id="KW-0547">Nucleotide-binding</keyword>
<evidence type="ECO:0000256" key="1">
    <source>
        <dbReference type="ARBA" id="ARBA00000085"/>
    </source>
</evidence>
<keyword evidence="9" id="KW-0812">Transmembrane</keyword>
<dbReference type="PANTHER" id="PTHR43065:SF10">
    <property type="entry name" value="PEROXIDE STRESS-ACTIVATED HISTIDINE KINASE MAK3"/>
    <property type="match status" value="1"/>
</dbReference>
<dbReference type="Proteomes" id="UP000824334">
    <property type="component" value="Chromosome"/>
</dbReference>
<evidence type="ECO:0000313" key="11">
    <source>
        <dbReference type="EMBL" id="QYC09351.1"/>
    </source>
</evidence>
<keyword evidence="12" id="KW-1185">Reference proteome</keyword>
<evidence type="ECO:0000313" key="12">
    <source>
        <dbReference type="Proteomes" id="UP000824334"/>
    </source>
</evidence>
<evidence type="ECO:0000256" key="4">
    <source>
        <dbReference type="ARBA" id="ARBA00022679"/>
    </source>
</evidence>
<keyword evidence="8" id="KW-0902">Two-component regulatory system</keyword>
<evidence type="ECO:0000256" key="5">
    <source>
        <dbReference type="ARBA" id="ARBA00022741"/>
    </source>
</evidence>
<dbReference type="InterPro" id="IPR003594">
    <property type="entry name" value="HATPase_dom"/>
</dbReference>
<evidence type="ECO:0000256" key="6">
    <source>
        <dbReference type="ARBA" id="ARBA00022777"/>
    </source>
</evidence>
<keyword evidence="3" id="KW-0597">Phosphoprotein</keyword>
<dbReference type="PROSITE" id="PS50109">
    <property type="entry name" value="HIS_KIN"/>
    <property type="match status" value="1"/>
</dbReference>
<reference evidence="11 12" key="1">
    <citation type="submission" date="2021-07" db="EMBL/GenBank/DDBJ databases">
        <title>Isolation and characterization of bacteria from a gold mining with a capacity of golden bioaccumulation.</title>
        <authorList>
            <person name="Yang X.J."/>
        </authorList>
    </citation>
    <scope>NUCLEOTIDE SEQUENCE [LARGE SCALE GENOMIC DNA]</scope>
    <source>
        <strain evidence="11 12">Au29</strain>
    </source>
</reference>
<dbReference type="InterPro" id="IPR003661">
    <property type="entry name" value="HisK_dim/P_dom"/>
</dbReference>
<keyword evidence="9" id="KW-0472">Membrane</keyword>
<dbReference type="Pfam" id="PF02518">
    <property type="entry name" value="HATPase_c"/>
    <property type="match status" value="1"/>
</dbReference>
<comment type="catalytic activity">
    <reaction evidence="1">
        <text>ATP + protein L-histidine = ADP + protein N-phospho-L-histidine.</text>
        <dbReference type="EC" id="2.7.13.3"/>
    </reaction>
</comment>
<keyword evidence="6 11" id="KW-0418">Kinase</keyword>
<name>A0ABX8TDT5_9CAUL</name>
<dbReference type="CDD" id="cd00082">
    <property type="entry name" value="HisKA"/>
    <property type="match status" value="1"/>
</dbReference>
<evidence type="ECO:0000256" key="3">
    <source>
        <dbReference type="ARBA" id="ARBA00022553"/>
    </source>
</evidence>
<dbReference type="SMART" id="SM00387">
    <property type="entry name" value="HATPase_c"/>
    <property type="match status" value="1"/>
</dbReference>
<dbReference type="GO" id="GO:0016301">
    <property type="term" value="F:kinase activity"/>
    <property type="evidence" value="ECO:0007669"/>
    <property type="project" value="UniProtKB-KW"/>
</dbReference>